<dbReference type="PANTHER" id="PTHR12265:SF41">
    <property type="entry name" value="TRANSMEMBRANE PROTEIN 53"/>
    <property type="match status" value="1"/>
</dbReference>
<protein>
    <recommendedName>
        <fullName evidence="3">Transmembrane protein 53</fullName>
    </recommendedName>
</protein>
<comment type="caution">
    <text evidence="1">The sequence shown here is derived from an EMBL/GenBank/DDBJ whole genome shotgun (WGS) entry which is preliminary data.</text>
</comment>
<proteinExistence type="predicted"/>
<dbReference type="EMBL" id="JBGFUD010008176">
    <property type="protein sequence ID" value="MFH4981934.1"/>
    <property type="molecule type" value="Genomic_DNA"/>
</dbReference>
<accession>A0ABD6EXF0</accession>
<dbReference type="Proteomes" id="UP001608902">
    <property type="component" value="Unassembled WGS sequence"/>
</dbReference>
<dbReference type="PANTHER" id="PTHR12265">
    <property type="entry name" value="TRANSMEMBRANE PROTEIN 53"/>
    <property type="match status" value="1"/>
</dbReference>
<gene>
    <name evidence="1" type="ORF">AB6A40_008643</name>
</gene>
<reference evidence="1 2" key="1">
    <citation type="submission" date="2024-08" db="EMBL/GenBank/DDBJ databases">
        <title>Gnathostoma spinigerum genome.</title>
        <authorList>
            <person name="Gonzalez-Bertolin B."/>
            <person name="Monzon S."/>
            <person name="Zaballos A."/>
            <person name="Jimenez P."/>
            <person name="Dekumyoy P."/>
            <person name="Varona S."/>
            <person name="Cuesta I."/>
            <person name="Sumanam S."/>
            <person name="Adisakwattana P."/>
            <person name="Gasser R.B."/>
            <person name="Hernandez-Gonzalez A."/>
            <person name="Young N.D."/>
            <person name="Perteguer M.J."/>
        </authorList>
    </citation>
    <scope>NUCLEOTIDE SEQUENCE [LARGE SCALE GENOMIC DNA]</scope>
    <source>
        <strain evidence="1">AL3</strain>
        <tissue evidence="1">Liver</tissue>
    </source>
</reference>
<evidence type="ECO:0000313" key="2">
    <source>
        <dbReference type="Proteomes" id="UP001608902"/>
    </source>
</evidence>
<dbReference type="Pfam" id="PF05705">
    <property type="entry name" value="DUF829"/>
    <property type="match status" value="1"/>
</dbReference>
<dbReference type="InterPro" id="IPR008547">
    <property type="entry name" value="DUF829_TMEM53"/>
</dbReference>
<keyword evidence="2" id="KW-1185">Reference proteome</keyword>
<organism evidence="1 2">
    <name type="scientific">Gnathostoma spinigerum</name>
    <dbReference type="NCBI Taxonomy" id="75299"/>
    <lineage>
        <taxon>Eukaryota</taxon>
        <taxon>Metazoa</taxon>
        <taxon>Ecdysozoa</taxon>
        <taxon>Nematoda</taxon>
        <taxon>Chromadorea</taxon>
        <taxon>Rhabditida</taxon>
        <taxon>Spirurina</taxon>
        <taxon>Gnathostomatomorpha</taxon>
        <taxon>Gnathostomatoidea</taxon>
        <taxon>Gnathostomatidae</taxon>
        <taxon>Gnathostoma</taxon>
    </lineage>
</organism>
<dbReference type="AlphaFoldDB" id="A0ABD6EXF0"/>
<evidence type="ECO:0008006" key="3">
    <source>
        <dbReference type="Google" id="ProtNLM"/>
    </source>
</evidence>
<name>A0ABD6EXF0_9BILA</name>
<evidence type="ECO:0000313" key="1">
    <source>
        <dbReference type="EMBL" id="MFH4981934.1"/>
    </source>
</evidence>
<dbReference type="SUPFAM" id="SSF53474">
    <property type="entry name" value="alpha/beta-Hydrolases"/>
    <property type="match status" value="1"/>
</dbReference>
<dbReference type="InterPro" id="IPR029058">
    <property type="entry name" value="AB_hydrolase_fold"/>
</dbReference>
<sequence>MGEVDLTPFMKDIFVTNGQGENRLVMVILLGWGGCTDRYLAKYSRIYENLGCSVARFTADVNLSRSFSSYRLFALALYERILEDFCAPSTSVIFHVFSMNGCSVFSALWDLIDTVPNGTEIKSNVKGIVFDSCPAFVSPWQGANAIMFATFPSVNGNDTIGRQTYRVMLTGILSLHRLMLWIRSSWESDVYEHNSAYYRMLSYNDLPTNQLYLYSLADDICSAESIEKFVESQRTRDFSVNITCCVWTDSAHVQHYRKHPNEYQSHCLDFLSQTLNISSKSG</sequence>